<name>A0ABU9BMQ6_9BURK</name>
<comment type="similarity">
    <text evidence="1">Belongs to the outer membrane factor (OMF) (TC 1.B.17) family.</text>
</comment>
<dbReference type="PROSITE" id="PS51257">
    <property type="entry name" value="PROKAR_LIPOPROTEIN"/>
    <property type="match status" value="1"/>
</dbReference>
<gene>
    <name evidence="4" type="ORF">AACH06_10540</name>
</gene>
<evidence type="ECO:0000256" key="1">
    <source>
        <dbReference type="ARBA" id="ARBA00007613"/>
    </source>
</evidence>
<feature type="chain" id="PRO_5046631213" evidence="3">
    <location>
        <begin position="28"/>
        <end position="456"/>
    </location>
</feature>
<dbReference type="Gene3D" id="1.20.1600.10">
    <property type="entry name" value="Outer membrane efflux proteins (OEP)"/>
    <property type="match status" value="1"/>
</dbReference>
<dbReference type="PANTHER" id="PTHR30203">
    <property type="entry name" value="OUTER MEMBRANE CATION EFFLUX PROTEIN"/>
    <property type="match status" value="1"/>
</dbReference>
<feature type="signal peptide" evidence="3">
    <location>
        <begin position="1"/>
        <end position="27"/>
    </location>
</feature>
<sequence>MTMSGSRWLACAAVAWLSGCAVSPPMGAEYSAAPSAWATLSASVSDEQWRGPTDPALEDLQERALAANRDIGQALLRWKAAQRQVEAAGLARQPTPTLQAGASGSRAFESGSELQRSVSLSVGASYEADLWQRLAHAQDAASAQASAAEADWAAARVLVRARVAEAWWSLAAVAAQAPHLAQQIEGAEQALALTRLRVQEGKLLPIEIDKAAATLQEARFQAAEQAEAAVRQRLALGLLVADPAYAPPTAPALPNDVAADWLARETPTQVLARRPDVQQARAALDATSARLASTEAARYPQLSFNLAVSSGGPHWGDWLKNPLATLSSSLLVPMVDWRRLDLQRLDALDERERAALQLRDTMHRALVEIEQLAAEQRRLQEEHAAQTQRLREASAGERLAEARYVAGAIGRLDWLQARNARLAAEQQGVQLQLRRLLNAVGLQRALVANGVDHPPA</sequence>
<organism evidence="4 5">
    <name type="scientific">Ideonella lacteola</name>
    <dbReference type="NCBI Taxonomy" id="2984193"/>
    <lineage>
        <taxon>Bacteria</taxon>
        <taxon>Pseudomonadati</taxon>
        <taxon>Pseudomonadota</taxon>
        <taxon>Betaproteobacteria</taxon>
        <taxon>Burkholderiales</taxon>
        <taxon>Sphaerotilaceae</taxon>
        <taxon>Ideonella</taxon>
    </lineage>
</organism>
<proteinExistence type="inferred from homology"/>
<dbReference type="Proteomes" id="UP001371218">
    <property type="component" value="Unassembled WGS sequence"/>
</dbReference>
<keyword evidence="3" id="KW-0732">Signal</keyword>
<dbReference type="InterPro" id="IPR010131">
    <property type="entry name" value="MdtP/NodT-like"/>
</dbReference>
<accession>A0ABU9BMQ6</accession>
<comment type="caution">
    <text evidence="4">The sequence shown here is derived from an EMBL/GenBank/DDBJ whole genome shotgun (WGS) entry which is preliminary data.</text>
</comment>
<feature type="coiled-coil region" evidence="2">
    <location>
        <begin position="355"/>
        <end position="389"/>
    </location>
</feature>
<dbReference type="EMBL" id="JBBUTG010000005">
    <property type="protein sequence ID" value="MEK8031254.1"/>
    <property type="molecule type" value="Genomic_DNA"/>
</dbReference>
<evidence type="ECO:0000313" key="4">
    <source>
        <dbReference type="EMBL" id="MEK8031254.1"/>
    </source>
</evidence>
<evidence type="ECO:0000256" key="3">
    <source>
        <dbReference type="SAM" id="SignalP"/>
    </source>
</evidence>
<dbReference type="Gene3D" id="2.20.200.10">
    <property type="entry name" value="Outer membrane efflux proteins (OEP)"/>
    <property type="match status" value="1"/>
</dbReference>
<keyword evidence="2" id="KW-0175">Coiled coil</keyword>
<reference evidence="4 5" key="1">
    <citation type="submission" date="2024-04" db="EMBL/GenBank/DDBJ databases">
        <title>Novel species of the genus Ideonella isolated from streams.</title>
        <authorList>
            <person name="Lu H."/>
        </authorList>
    </citation>
    <scope>NUCLEOTIDE SEQUENCE [LARGE SCALE GENOMIC DNA]</scope>
    <source>
        <strain evidence="4 5">DXS29W</strain>
    </source>
</reference>
<keyword evidence="5" id="KW-1185">Reference proteome</keyword>
<evidence type="ECO:0000256" key="2">
    <source>
        <dbReference type="SAM" id="Coils"/>
    </source>
</evidence>
<dbReference type="SUPFAM" id="SSF56954">
    <property type="entry name" value="Outer membrane efflux proteins (OEP)"/>
    <property type="match status" value="1"/>
</dbReference>
<dbReference type="InterPro" id="IPR003423">
    <property type="entry name" value="OMP_efflux"/>
</dbReference>
<protein>
    <submittedName>
        <fullName evidence="4">TolC family protein</fullName>
    </submittedName>
</protein>
<evidence type="ECO:0000313" key="5">
    <source>
        <dbReference type="Proteomes" id="UP001371218"/>
    </source>
</evidence>
<dbReference type="RefSeq" id="WP_341425631.1">
    <property type="nucleotide sequence ID" value="NZ_JBBUTG010000005.1"/>
</dbReference>
<dbReference type="Pfam" id="PF02321">
    <property type="entry name" value="OEP"/>
    <property type="match status" value="2"/>
</dbReference>